<dbReference type="Pfam" id="PF08532">
    <property type="entry name" value="Glyco_hydro_42M"/>
    <property type="match status" value="1"/>
</dbReference>
<evidence type="ECO:0000259" key="9">
    <source>
        <dbReference type="Pfam" id="PF08532"/>
    </source>
</evidence>
<dbReference type="GO" id="GO:0009341">
    <property type="term" value="C:beta-galactosidase complex"/>
    <property type="evidence" value="ECO:0007669"/>
    <property type="project" value="InterPro"/>
</dbReference>
<reference evidence="10" key="3">
    <citation type="submission" date="2023-05" db="EMBL/GenBank/DDBJ databases">
        <authorList>
            <person name="Smith C.H."/>
        </authorList>
    </citation>
    <scope>NUCLEOTIDE SEQUENCE</scope>
    <source>
        <strain evidence="10">CHS0354</strain>
        <tissue evidence="10">Mantle</tissue>
    </source>
</reference>
<dbReference type="InterPro" id="IPR029062">
    <property type="entry name" value="Class_I_gatase-like"/>
</dbReference>
<dbReference type="SUPFAM" id="SSF51445">
    <property type="entry name" value="(Trans)glycosidases"/>
    <property type="match status" value="1"/>
</dbReference>
<evidence type="ECO:0000313" key="10">
    <source>
        <dbReference type="EMBL" id="KAK3604174.1"/>
    </source>
</evidence>
<comment type="similarity">
    <text evidence="2">Belongs to the glycosyl hydrolase 42 family.</text>
</comment>
<dbReference type="InterPro" id="IPR003476">
    <property type="entry name" value="Glyco_hydro_42"/>
</dbReference>
<evidence type="ECO:0000256" key="5">
    <source>
        <dbReference type="ARBA" id="ARBA00022801"/>
    </source>
</evidence>
<dbReference type="EC" id="3.2.1.23" evidence="3"/>
<keyword evidence="4" id="KW-0479">Metal-binding</keyword>
<dbReference type="Pfam" id="PF02449">
    <property type="entry name" value="Glyco_hydro_42"/>
    <property type="match status" value="1"/>
</dbReference>
<evidence type="ECO:0000256" key="7">
    <source>
        <dbReference type="ARBA" id="ARBA00023295"/>
    </source>
</evidence>
<evidence type="ECO:0000259" key="8">
    <source>
        <dbReference type="Pfam" id="PF02449"/>
    </source>
</evidence>
<comment type="caution">
    <text evidence="10">The sequence shown here is derived from an EMBL/GenBank/DDBJ whole genome shotgun (WGS) entry which is preliminary data.</text>
</comment>
<dbReference type="GO" id="GO:0004565">
    <property type="term" value="F:beta-galactosidase activity"/>
    <property type="evidence" value="ECO:0007669"/>
    <property type="project" value="UniProtKB-EC"/>
</dbReference>
<reference evidence="10" key="2">
    <citation type="journal article" date="2021" name="Genome Biol. Evol.">
        <title>Developing a high-quality reference genome for a parasitic bivalve with doubly uniparental inheritance (Bivalvia: Unionida).</title>
        <authorList>
            <person name="Smith C.H."/>
        </authorList>
    </citation>
    <scope>NUCLEOTIDE SEQUENCE</scope>
    <source>
        <strain evidence="10">CHS0354</strain>
        <tissue evidence="10">Mantle</tissue>
    </source>
</reference>
<sequence length="473" mass="55034">MEYSDFEQIECPNLNVTEPNPSQVMDFRRFSSDQVIRFNRTQTEIIRRLSPGRFITHNSMGMFFDYDHYPFAEDLDFISWDNYPLGFLSVSDCFDADEKQIYLRTGHPDLSPFMHDLFRGQSAQKKFWVIEQQPGPVNWAPYNPAPAKGIVRLWTWQNFAHGAETVSYFRWRRCHFAQEQMHAGLNAPDGEFTEYADEVRRTENEIKEVNRFLQHTEYKQAALVFDYENFWHLEIQPQGSDFKPLRLFMNFYRAMRELGLSVDIVPKTADLSAYPLVVIPCMPFEDEVFCKKIQSLKSRVMIGPRTFSKTTDFQLPEASGLNLFSRLFNFRIRYVESLPASYRENVYPQKGGNSYVFSYWKESLTTGDRPVAWYADGEPATVENGNFTYCAFFPEADFLTEYIAGLPELSVQLGQPLKQLPAGVRVRRLHNLYFYFNLSEAAYHIEAQQLKDKDVIVGAPVIAPNDLTVLCLK</sequence>
<protein>
    <recommendedName>
        <fullName evidence="3">beta-galactosidase</fullName>
        <ecNumber evidence="3">3.2.1.23</ecNumber>
    </recommendedName>
</protein>
<dbReference type="Gene3D" id="3.40.50.880">
    <property type="match status" value="1"/>
</dbReference>
<evidence type="ECO:0000313" key="11">
    <source>
        <dbReference type="Proteomes" id="UP001195483"/>
    </source>
</evidence>
<evidence type="ECO:0000256" key="1">
    <source>
        <dbReference type="ARBA" id="ARBA00001412"/>
    </source>
</evidence>
<dbReference type="GO" id="GO:0046872">
    <property type="term" value="F:metal ion binding"/>
    <property type="evidence" value="ECO:0007669"/>
    <property type="project" value="UniProtKB-KW"/>
</dbReference>
<keyword evidence="11" id="KW-1185">Reference proteome</keyword>
<feature type="domain" description="Glycoside hydrolase family 42 N-terminal" evidence="8">
    <location>
        <begin position="1"/>
        <end position="208"/>
    </location>
</feature>
<dbReference type="InterPro" id="IPR017853">
    <property type="entry name" value="GH"/>
</dbReference>
<comment type="catalytic activity">
    <reaction evidence="1">
        <text>Hydrolysis of terminal non-reducing beta-D-galactose residues in beta-D-galactosides.</text>
        <dbReference type="EC" id="3.2.1.23"/>
    </reaction>
</comment>
<dbReference type="Gene3D" id="2.60.40.1180">
    <property type="entry name" value="Golgi alpha-mannosidase II"/>
    <property type="match status" value="1"/>
</dbReference>
<keyword evidence="6" id="KW-0862">Zinc</keyword>
<dbReference type="InterPro" id="IPR013738">
    <property type="entry name" value="Beta_galactosidase_Trimer"/>
</dbReference>
<dbReference type="GO" id="GO:0005975">
    <property type="term" value="P:carbohydrate metabolic process"/>
    <property type="evidence" value="ECO:0007669"/>
    <property type="project" value="InterPro"/>
</dbReference>
<dbReference type="PANTHER" id="PTHR36447:SF2">
    <property type="entry name" value="BETA-GALACTOSIDASE YESZ"/>
    <property type="match status" value="1"/>
</dbReference>
<dbReference type="Gene3D" id="3.20.20.80">
    <property type="entry name" value="Glycosidases"/>
    <property type="match status" value="1"/>
</dbReference>
<keyword evidence="7" id="KW-0326">Glycosidase</keyword>
<dbReference type="AlphaFoldDB" id="A0AAE0T6D1"/>
<dbReference type="CDD" id="cd03143">
    <property type="entry name" value="A4_beta-galactosidase_middle_domain"/>
    <property type="match status" value="1"/>
</dbReference>
<dbReference type="Proteomes" id="UP001195483">
    <property type="component" value="Unassembled WGS sequence"/>
</dbReference>
<feature type="domain" description="Beta-galactosidase trimerisation" evidence="9">
    <location>
        <begin position="220"/>
        <end position="404"/>
    </location>
</feature>
<evidence type="ECO:0000256" key="4">
    <source>
        <dbReference type="ARBA" id="ARBA00022723"/>
    </source>
</evidence>
<dbReference type="PANTHER" id="PTHR36447">
    <property type="entry name" value="BETA-GALACTOSIDASE GANA"/>
    <property type="match status" value="1"/>
</dbReference>
<dbReference type="InterPro" id="IPR013529">
    <property type="entry name" value="Glyco_hydro_42_N"/>
</dbReference>
<dbReference type="SUPFAM" id="SSF52317">
    <property type="entry name" value="Class I glutamine amidotransferase-like"/>
    <property type="match status" value="1"/>
</dbReference>
<accession>A0AAE0T6D1</accession>
<dbReference type="EMBL" id="JAEAOA010000186">
    <property type="protein sequence ID" value="KAK3604174.1"/>
    <property type="molecule type" value="Genomic_DNA"/>
</dbReference>
<reference evidence="10" key="1">
    <citation type="journal article" date="2021" name="Genome Biol. Evol.">
        <title>A High-Quality Reference Genome for a Parasitic Bivalve with Doubly Uniparental Inheritance (Bivalvia: Unionida).</title>
        <authorList>
            <person name="Smith C.H."/>
        </authorList>
    </citation>
    <scope>NUCLEOTIDE SEQUENCE</scope>
    <source>
        <strain evidence="10">CHS0354</strain>
    </source>
</reference>
<keyword evidence="5" id="KW-0378">Hydrolase</keyword>
<evidence type="ECO:0000256" key="2">
    <source>
        <dbReference type="ARBA" id="ARBA00005940"/>
    </source>
</evidence>
<evidence type="ECO:0000256" key="3">
    <source>
        <dbReference type="ARBA" id="ARBA00012756"/>
    </source>
</evidence>
<organism evidence="10 11">
    <name type="scientific">Potamilus streckersoni</name>
    <dbReference type="NCBI Taxonomy" id="2493646"/>
    <lineage>
        <taxon>Eukaryota</taxon>
        <taxon>Metazoa</taxon>
        <taxon>Spiralia</taxon>
        <taxon>Lophotrochozoa</taxon>
        <taxon>Mollusca</taxon>
        <taxon>Bivalvia</taxon>
        <taxon>Autobranchia</taxon>
        <taxon>Heteroconchia</taxon>
        <taxon>Palaeoheterodonta</taxon>
        <taxon>Unionida</taxon>
        <taxon>Unionoidea</taxon>
        <taxon>Unionidae</taxon>
        <taxon>Ambleminae</taxon>
        <taxon>Lampsilini</taxon>
        <taxon>Potamilus</taxon>
    </lineage>
</organism>
<evidence type="ECO:0000256" key="6">
    <source>
        <dbReference type="ARBA" id="ARBA00022833"/>
    </source>
</evidence>
<proteinExistence type="inferred from homology"/>
<name>A0AAE0T6D1_9BIVA</name>
<gene>
    <name evidence="10" type="ORF">CHS0354_001981</name>
</gene>
<dbReference type="InterPro" id="IPR013780">
    <property type="entry name" value="Glyco_hydro_b"/>
</dbReference>